<evidence type="ECO:0000256" key="4">
    <source>
        <dbReference type="ARBA" id="ARBA00011112"/>
    </source>
</evidence>
<dbReference type="EMBL" id="KE720795">
    <property type="protein sequence ID" value="ERF75859.1"/>
    <property type="molecule type" value="Genomic_DNA"/>
</dbReference>
<dbReference type="Pfam" id="PF05183">
    <property type="entry name" value="RdRP"/>
    <property type="match status" value="1"/>
</dbReference>
<sequence length="1835" mass="208838">MEIPLERAVMEKKPVPEIDFTLHTMEDNTTVSTQERVCKDVQAPAVQPPTDQQFWSPQDHSKPNLQFLKQHFCREGRLTEDQAMWIIKNGTEVLRAEPNLLEMDAPITVCGDVHGQYFDLMKLFEVGGDPSETRYLFLGDYVDRGYFSIECVLYLWSLKIWYPNTLWLLRGNHECRHLTDYFTFKLECKHKYSEKIYDACMESFCALPLAAIMNKQFLCIHGGLSPELHTLEDLKNIDRFKEPPTHGLMCDILWADPLEEFGQEKTGEYFVHNHVRGCSYFFSYPAACAFLEKNNLLSIIRAHEAQDAGYRMYRKTRTTGFPSVMTIFSAPNYLDVYNNKAAVLKYENNVMNIRQFNCTPHPYWLPNFMDVFTWSLPFVGEKITDMLIAILNTCSKEELEDDTTPLSSGPASPALNMDPESTEYKRRAIKNKILAIGRLSRVFQVLREESERVTELKTASGGRLPAGTLMLGAEGIKQAIHNFEDARKVDLQNEHLPPSHDEIERRSAEDRKQALERAKNEADNDTTLQGVARRISVSSGQPFPMSSHAIIAPTDTPKRVRHSFDKIVGRLNTRWNLELPSIHGTQESALQQADVQHSLAKRCSGQIRYLCFRDCQLDKVIHDFEASVAPICSQWVWKPSQEEGTLPAMPVTKSFISTRPALPRKHRQELLQRLWELLNEEVTLARDSEVYRRTSFTATCDAARSVQGIVGQDNTTSTSRIAAPEVARRQVAGTAIGDTESGRPQNRRSREATKRKSSGSEKSEKRSKKQMTLSQMKTFRHLRKDIENAADLMPPIKPPLGPQTVSNAQSFYSTTTSNVPSEIFTPAATGLTAPSASAATSLQEEAKNSSPDLFPTQDVMALDADEDFTTSFNMLCEPTKADKIFDELCEKTPFKNADLALSHKLSFRHRYELERVADALHTTPKELLKDLGRKGISSTNDYDAFLGACRTVAKERGHRLPGRSSSSAWNSASDSFFETESRKKSVYLAGALSYRSKADDGLYELKLKPLNLDTSCRFHRQYGPSRFMVLSLPSLATNLPTKYKEDARSGVLTESVARWLATAHEFLGRKWRAFFLEADKKKTKIMGQVPGYKVHLFAVCGEDLPTESVIAVEHFLNWHIPIDYNLQSTNLKLFQRFSLGLSKTIPTIVLEASEFIRLADPTNHAVMNDGCARMSMSLAKEVAKHIGLSEVPSVFQARIAGAKGLWMVVPDDEFDEMGRRNYCIEIADSQLKIKPHPKDHSIADEARRTFEVIKYSVPGKAAALNTQLLTILHDRGVDRKILADLLLQDIGTFHNDLELSMRSPLRLRSWVQSSGLYSRGEEEIRMTGSWPDESEEQTIMLIESGFTPDTSPTLRECLRSILVKYLNRYVERLQIRISCSTFLFCIADPYGVLEPNEVHLSFSEVWKDSVSGFKESFVDGRDILVARLPALLPSDIQRRQAVWKRELHHFKDVIVFSTKGDIPLAHMLSGGDYDGDTPWICWDPDVVKCFENAGLPDMPSKEDCGLVQQNRKVKDIFTGDTSRRQLASQTESFFAGCFAFNLNPSYLGQCTHEHEKVVYFDGSLTAPNAIKLATLSGYLVDSAKQGDMLSQVAWQKLRKQVSPRIRDAPAYKNDNCEGHKRESNIVDYLKFWQAVPEKERILTQFNNHWRQEHAKDSALCQPWSSMRNFGNSKESSAELAKTLEQLKKDIQQMAEDYLRQQPKEGNWATGQFRQLVESFHHHFRSIKPSGAHHEYSHLWTYEDNRRLGHWSLLRASCLYNEFSKRRSVWYLAGEELCCIKAHSCPAGFRNVLKDVYSVLKCDTKIAKRVRQRLDEVEIEEETFGWEDMDKVLQNE</sequence>
<dbReference type="InterPro" id="IPR029052">
    <property type="entry name" value="Metallo-depent_PP-like"/>
</dbReference>
<comment type="cofactor">
    <cofactor evidence="1">
        <name>Zn(2+)</name>
        <dbReference type="ChEBI" id="CHEBI:29105"/>
    </cofactor>
</comment>
<dbReference type="GO" id="GO:0003968">
    <property type="term" value="F:RNA-directed RNA polymerase activity"/>
    <property type="evidence" value="ECO:0007669"/>
    <property type="project" value="InterPro"/>
</dbReference>
<dbReference type="InterPro" id="IPR043360">
    <property type="entry name" value="PP2B"/>
</dbReference>
<dbReference type="OrthoDB" id="5593063at2759"/>
<keyword evidence="7" id="KW-0862">Zinc</keyword>
<keyword evidence="10" id="KW-0408">Iron</keyword>
<keyword evidence="18" id="KW-1185">Reference proteome</keyword>
<comment type="function">
    <text evidence="13">Calcium-dependent, calmodulin-stimulated protein phosphatase. This subunit may have a role in the calmodulin activation of calcineurin.</text>
</comment>
<dbReference type="SUPFAM" id="SSF56300">
    <property type="entry name" value="Metallo-dependent phosphatases"/>
    <property type="match status" value="1"/>
</dbReference>
<dbReference type="eggNOG" id="KOG0988">
    <property type="taxonomic scope" value="Eukaryota"/>
</dbReference>
<proteinExistence type="inferred from homology"/>
<dbReference type="FunFam" id="3.60.21.10:FF:000002">
    <property type="entry name" value="Serine/threonine-protein phosphatase"/>
    <property type="match status" value="1"/>
</dbReference>
<dbReference type="PROSITE" id="PS00125">
    <property type="entry name" value="SER_THR_PHOSPHATASE"/>
    <property type="match status" value="1"/>
</dbReference>
<evidence type="ECO:0000313" key="17">
    <source>
        <dbReference type="EMBL" id="ERF75859.1"/>
    </source>
</evidence>
<comment type="cofactor">
    <cofactor evidence="2">
        <name>Fe(3+)</name>
        <dbReference type="ChEBI" id="CHEBI:29034"/>
    </cofactor>
</comment>
<evidence type="ECO:0000256" key="2">
    <source>
        <dbReference type="ARBA" id="ARBA00001965"/>
    </source>
</evidence>
<dbReference type="PANTHER" id="PTHR45673">
    <property type="entry name" value="SERINE/THREONINE-PROTEIN PHOSPHATASE 2B CATALYTIC SUBUNIT 1-RELATED"/>
    <property type="match status" value="1"/>
</dbReference>
<comment type="subunit">
    <text evidence="4">Composed of two components (A and B), the A component is the catalytic subunit and the B component confers calcium sensitivity.</text>
</comment>
<dbReference type="InterPro" id="IPR004843">
    <property type="entry name" value="Calcineurin-like_PHP"/>
</dbReference>
<evidence type="ECO:0000256" key="11">
    <source>
        <dbReference type="ARBA" id="ARBA00047761"/>
    </source>
</evidence>
<feature type="compositionally biased region" description="Basic and acidic residues" evidence="15">
    <location>
        <begin position="748"/>
        <end position="764"/>
    </location>
</feature>
<evidence type="ECO:0000256" key="7">
    <source>
        <dbReference type="ARBA" id="ARBA00022833"/>
    </source>
</evidence>
<dbReference type="eggNOG" id="KOG0375">
    <property type="taxonomic scope" value="Eukaryota"/>
</dbReference>
<dbReference type="InterPro" id="IPR057596">
    <property type="entry name" value="RDRP_core"/>
</dbReference>
<comment type="similarity">
    <text evidence="3">Belongs to the PPP phosphatase family. PP-2B subfamily.</text>
</comment>
<evidence type="ECO:0000256" key="1">
    <source>
        <dbReference type="ARBA" id="ARBA00001947"/>
    </source>
</evidence>
<dbReference type="InterPro" id="IPR041751">
    <property type="entry name" value="MPP_PP2B"/>
</dbReference>
<dbReference type="HOGENOM" id="CLU_002322_0_1_1"/>
<dbReference type="Proteomes" id="UP000019373">
    <property type="component" value="Unassembled WGS sequence"/>
</dbReference>
<accession>U1I1P7</accession>
<feature type="domain" description="Serine/threonine specific protein phosphatases" evidence="16">
    <location>
        <begin position="169"/>
        <end position="174"/>
    </location>
</feature>
<keyword evidence="8" id="KW-0112">Calmodulin-binding</keyword>
<name>U1I1P7_ENDPU</name>
<dbReference type="PRINTS" id="PR00114">
    <property type="entry name" value="STPHPHTASE"/>
</dbReference>
<comment type="catalytic activity">
    <reaction evidence="11">
        <text>O-phospho-L-seryl-[protein] + H2O = L-seryl-[protein] + phosphate</text>
        <dbReference type="Rhea" id="RHEA:20629"/>
        <dbReference type="Rhea" id="RHEA-COMP:9863"/>
        <dbReference type="Rhea" id="RHEA-COMP:11604"/>
        <dbReference type="ChEBI" id="CHEBI:15377"/>
        <dbReference type="ChEBI" id="CHEBI:29999"/>
        <dbReference type="ChEBI" id="CHEBI:43474"/>
        <dbReference type="ChEBI" id="CHEBI:83421"/>
        <dbReference type="EC" id="3.1.3.16"/>
    </reaction>
</comment>
<evidence type="ECO:0000259" key="16">
    <source>
        <dbReference type="PROSITE" id="PS00125"/>
    </source>
</evidence>
<protein>
    <recommendedName>
        <fullName evidence="14">Serine/threonine-protein phosphatase</fullName>
        <ecNumber evidence="14">3.1.3.16</ecNumber>
    </recommendedName>
</protein>
<dbReference type="GO" id="GO:0097720">
    <property type="term" value="P:calcineurin-mediated signaling"/>
    <property type="evidence" value="ECO:0007669"/>
    <property type="project" value="InterPro"/>
</dbReference>
<evidence type="ECO:0000256" key="14">
    <source>
        <dbReference type="RuleBase" id="RU004273"/>
    </source>
</evidence>
<feature type="region of interest" description="Disordered" evidence="15">
    <location>
        <begin position="400"/>
        <end position="420"/>
    </location>
</feature>
<dbReference type="EC" id="3.1.3.16" evidence="14"/>
<comment type="catalytic activity">
    <reaction evidence="12 14">
        <text>O-phospho-L-threonyl-[protein] + H2O = L-threonyl-[protein] + phosphate</text>
        <dbReference type="Rhea" id="RHEA:47004"/>
        <dbReference type="Rhea" id="RHEA-COMP:11060"/>
        <dbReference type="Rhea" id="RHEA-COMP:11605"/>
        <dbReference type="ChEBI" id="CHEBI:15377"/>
        <dbReference type="ChEBI" id="CHEBI:30013"/>
        <dbReference type="ChEBI" id="CHEBI:43474"/>
        <dbReference type="ChEBI" id="CHEBI:61977"/>
        <dbReference type="EC" id="3.1.3.16"/>
    </reaction>
</comment>
<feature type="region of interest" description="Disordered" evidence="15">
    <location>
        <begin position="493"/>
        <end position="525"/>
    </location>
</feature>
<reference evidence="18" key="1">
    <citation type="journal article" date="2014" name="BMC Genomics">
        <title>Genome characteristics reveal the impact of lichenization on lichen-forming fungus Endocarpon pusillum Hedwig (Verrucariales, Ascomycota).</title>
        <authorList>
            <person name="Wang Y.-Y."/>
            <person name="Liu B."/>
            <person name="Zhang X.-Y."/>
            <person name="Zhou Q.-M."/>
            <person name="Zhang T."/>
            <person name="Li H."/>
            <person name="Yu Y.-F."/>
            <person name="Zhang X.-L."/>
            <person name="Hao X.-Y."/>
            <person name="Wang M."/>
            <person name="Wang L."/>
            <person name="Wei J.-C."/>
        </authorList>
    </citation>
    <scope>NUCLEOTIDE SEQUENCE [LARGE SCALE GENOMIC DNA]</scope>
    <source>
        <strain evidence="18">Z07020 / HMAS-L-300199</strain>
    </source>
</reference>
<evidence type="ECO:0000256" key="3">
    <source>
        <dbReference type="ARBA" id="ARBA00009905"/>
    </source>
</evidence>
<dbReference type="RefSeq" id="XP_007786708.1">
    <property type="nucleotide sequence ID" value="XM_007788518.1"/>
</dbReference>
<keyword evidence="9" id="KW-0904">Protein phosphatase</keyword>
<evidence type="ECO:0000313" key="18">
    <source>
        <dbReference type="Proteomes" id="UP000019373"/>
    </source>
</evidence>
<evidence type="ECO:0000256" key="10">
    <source>
        <dbReference type="ARBA" id="ARBA00023004"/>
    </source>
</evidence>
<feature type="compositionally biased region" description="Basic and acidic residues" evidence="15">
    <location>
        <begin position="493"/>
        <end position="522"/>
    </location>
</feature>
<dbReference type="CDD" id="cd07416">
    <property type="entry name" value="MPP_PP2B"/>
    <property type="match status" value="1"/>
</dbReference>
<dbReference type="GO" id="GO:0005516">
    <property type="term" value="F:calmodulin binding"/>
    <property type="evidence" value="ECO:0007669"/>
    <property type="project" value="UniProtKB-KW"/>
</dbReference>
<evidence type="ECO:0000256" key="15">
    <source>
        <dbReference type="SAM" id="MobiDB-lite"/>
    </source>
</evidence>
<keyword evidence="6 14" id="KW-0378">Hydrolase</keyword>
<dbReference type="GO" id="GO:0046872">
    <property type="term" value="F:metal ion binding"/>
    <property type="evidence" value="ECO:0007669"/>
    <property type="project" value="UniProtKB-KW"/>
</dbReference>
<feature type="region of interest" description="Disordered" evidence="15">
    <location>
        <begin position="728"/>
        <end position="775"/>
    </location>
</feature>
<evidence type="ECO:0000256" key="13">
    <source>
        <dbReference type="ARBA" id="ARBA00053858"/>
    </source>
</evidence>
<dbReference type="Gene3D" id="3.60.21.10">
    <property type="match status" value="1"/>
</dbReference>
<evidence type="ECO:0000256" key="12">
    <source>
        <dbReference type="ARBA" id="ARBA00048336"/>
    </source>
</evidence>
<evidence type="ECO:0000256" key="9">
    <source>
        <dbReference type="ARBA" id="ARBA00022912"/>
    </source>
</evidence>
<organism evidence="17 18">
    <name type="scientific">Endocarpon pusillum (strain Z07020 / HMAS-L-300199)</name>
    <name type="common">Lichen-forming fungus</name>
    <dbReference type="NCBI Taxonomy" id="1263415"/>
    <lineage>
        <taxon>Eukaryota</taxon>
        <taxon>Fungi</taxon>
        <taxon>Dikarya</taxon>
        <taxon>Ascomycota</taxon>
        <taxon>Pezizomycotina</taxon>
        <taxon>Eurotiomycetes</taxon>
        <taxon>Chaetothyriomycetidae</taxon>
        <taxon>Verrucariales</taxon>
        <taxon>Verrucariaceae</taxon>
        <taxon>Endocarpon</taxon>
    </lineage>
</organism>
<evidence type="ECO:0000256" key="5">
    <source>
        <dbReference type="ARBA" id="ARBA00022723"/>
    </source>
</evidence>
<dbReference type="OMA" id="QCTHEHE"/>
<evidence type="ECO:0000256" key="6">
    <source>
        <dbReference type="ARBA" id="ARBA00022801"/>
    </source>
</evidence>
<keyword evidence="5" id="KW-0479">Metal-binding</keyword>
<dbReference type="Pfam" id="PF00149">
    <property type="entry name" value="Metallophos"/>
    <property type="match status" value="1"/>
</dbReference>
<gene>
    <name evidence="17" type="ORF">EPUS_01225</name>
</gene>
<evidence type="ECO:0000256" key="8">
    <source>
        <dbReference type="ARBA" id="ARBA00022860"/>
    </source>
</evidence>
<dbReference type="GeneID" id="19236283"/>
<dbReference type="GO" id="GO:0033192">
    <property type="term" value="F:calmodulin-dependent protein phosphatase activity"/>
    <property type="evidence" value="ECO:0007669"/>
    <property type="project" value="InterPro"/>
</dbReference>
<dbReference type="SMART" id="SM00156">
    <property type="entry name" value="PP2Ac"/>
    <property type="match status" value="1"/>
</dbReference>
<dbReference type="InterPro" id="IPR006186">
    <property type="entry name" value="Ser/Thr-sp_prot-phosphatase"/>
</dbReference>